<evidence type="ECO:0000313" key="2">
    <source>
        <dbReference type="Proteomes" id="UP000321363"/>
    </source>
</evidence>
<comment type="caution">
    <text evidence="1">The sequence shown here is derived from an EMBL/GenBank/DDBJ whole genome shotgun (WGS) entry which is preliminary data.</text>
</comment>
<keyword evidence="2" id="KW-1185">Reference proteome</keyword>
<evidence type="ECO:0000313" key="1">
    <source>
        <dbReference type="EMBL" id="TXC93216.1"/>
    </source>
</evidence>
<name>A0A5C6W5H6_9BACI</name>
<proteinExistence type="predicted"/>
<gene>
    <name evidence="1" type="ORF">FS935_03205</name>
</gene>
<accession>A0A5C6W5H6</accession>
<dbReference type="Proteomes" id="UP000321363">
    <property type="component" value="Unassembled WGS sequence"/>
</dbReference>
<organism evidence="1 2">
    <name type="scientific">Metabacillus litoralis</name>
    <dbReference type="NCBI Taxonomy" id="152268"/>
    <lineage>
        <taxon>Bacteria</taxon>
        <taxon>Bacillati</taxon>
        <taxon>Bacillota</taxon>
        <taxon>Bacilli</taxon>
        <taxon>Bacillales</taxon>
        <taxon>Bacillaceae</taxon>
        <taxon>Metabacillus</taxon>
    </lineage>
</organism>
<dbReference type="EMBL" id="VOQF01000001">
    <property type="protein sequence ID" value="TXC93216.1"/>
    <property type="molecule type" value="Genomic_DNA"/>
</dbReference>
<dbReference type="AlphaFoldDB" id="A0A5C6W5H6"/>
<protein>
    <submittedName>
        <fullName evidence="1">Uncharacterized protein</fullName>
    </submittedName>
</protein>
<sequence length="66" mass="7548">MTVSNEPLDSSIKEAFSEIYKDLDKLVFIANNANVFNQNEVSRIEKGIKQNVKAIEYLLISQKTRT</sequence>
<reference evidence="1 2" key="1">
    <citation type="journal article" date="2005" name="Int. J. Syst. Evol. Microbiol.">
        <title>Bacillus litoralis sp. nov., isolated from a tidal flat of the Yellow Sea in Korea.</title>
        <authorList>
            <person name="Yoon J.H."/>
            <person name="Oh T.K."/>
        </authorList>
    </citation>
    <scope>NUCLEOTIDE SEQUENCE [LARGE SCALE GENOMIC DNA]</scope>
    <source>
        <strain evidence="1 2">SW-211</strain>
    </source>
</reference>